<dbReference type="AlphaFoldDB" id="A0AAD2G5I5"/>
<dbReference type="PROSITE" id="PS50005">
    <property type="entry name" value="TPR"/>
    <property type="match status" value="8"/>
</dbReference>
<keyword evidence="6" id="KW-1185">Reference proteome</keyword>
<protein>
    <recommendedName>
        <fullName evidence="7">Kinesin light chain</fullName>
    </recommendedName>
</protein>
<feature type="repeat" description="TPR" evidence="3">
    <location>
        <begin position="621"/>
        <end position="654"/>
    </location>
</feature>
<name>A0AAD2G5I5_9STRA</name>
<feature type="region of interest" description="Disordered" evidence="4">
    <location>
        <begin position="810"/>
        <end position="829"/>
    </location>
</feature>
<dbReference type="Gene3D" id="1.25.40.10">
    <property type="entry name" value="Tetratricopeptide repeat domain"/>
    <property type="match status" value="4"/>
</dbReference>
<dbReference type="InterPro" id="IPR011990">
    <property type="entry name" value="TPR-like_helical_dom_sf"/>
</dbReference>
<feature type="region of interest" description="Disordered" evidence="4">
    <location>
        <begin position="1"/>
        <end position="33"/>
    </location>
</feature>
<dbReference type="PANTHER" id="PTHR45641">
    <property type="entry name" value="TETRATRICOPEPTIDE REPEAT PROTEIN (AFU_ORTHOLOGUE AFUA_6G03870)"/>
    <property type="match status" value="1"/>
</dbReference>
<feature type="region of interest" description="Disordered" evidence="4">
    <location>
        <begin position="219"/>
        <end position="260"/>
    </location>
</feature>
<accession>A0AAD2G5I5</accession>
<feature type="region of interest" description="Disordered" evidence="4">
    <location>
        <begin position="163"/>
        <end position="185"/>
    </location>
</feature>
<keyword evidence="1" id="KW-0677">Repeat</keyword>
<organism evidence="5 6">
    <name type="scientific">Cylindrotheca closterium</name>
    <dbReference type="NCBI Taxonomy" id="2856"/>
    <lineage>
        <taxon>Eukaryota</taxon>
        <taxon>Sar</taxon>
        <taxon>Stramenopiles</taxon>
        <taxon>Ochrophyta</taxon>
        <taxon>Bacillariophyta</taxon>
        <taxon>Bacillariophyceae</taxon>
        <taxon>Bacillariophycidae</taxon>
        <taxon>Bacillariales</taxon>
        <taxon>Bacillariaceae</taxon>
        <taxon>Cylindrotheca</taxon>
    </lineage>
</organism>
<comment type="caution">
    <text evidence="5">The sequence shown here is derived from an EMBL/GenBank/DDBJ whole genome shotgun (WGS) entry which is preliminary data.</text>
</comment>
<evidence type="ECO:0000256" key="2">
    <source>
        <dbReference type="ARBA" id="ARBA00022803"/>
    </source>
</evidence>
<evidence type="ECO:0000313" key="6">
    <source>
        <dbReference type="Proteomes" id="UP001295423"/>
    </source>
</evidence>
<dbReference type="EMBL" id="CAKOGP040002158">
    <property type="protein sequence ID" value="CAJ1963705.1"/>
    <property type="molecule type" value="Genomic_DNA"/>
</dbReference>
<feature type="repeat" description="TPR" evidence="3">
    <location>
        <begin position="578"/>
        <end position="611"/>
    </location>
</feature>
<dbReference type="SUPFAM" id="SSF48452">
    <property type="entry name" value="TPR-like"/>
    <property type="match status" value="3"/>
</dbReference>
<dbReference type="Pfam" id="PF13374">
    <property type="entry name" value="TPR_10"/>
    <property type="match status" value="3"/>
</dbReference>
<reference evidence="5" key="1">
    <citation type="submission" date="2023-08" db="EMBL/GenBank/DDBJ databases">
        <authorList>
            <person name="Audoor S."/>
            <person name="Bilcke G."/>
        </authorList>
    </citation>
    <scope>NUCLEOTIDE SEQUENCE</scope>
</reference>
<evidence type="ECO:0000256" key="1">
    <source>
        <dbReference type="ARBA" id="ARBA00022737"/>
    </source>
</evidence>
<keyword evidence="2 3" id="KW-0802">TPR repeat</keyword>
<dbReference type="Pfam" id="PF13181">
    <property type="entry name" value="TPR_8"/>
    <property type="match status" value="1"/>
</dbReference>
<dbReference type="InterPro" id="IPR019734">
    <property type="entry name" value="TPR_rpt"/>
</dbReference>
<feature type="repeat" description="TPR" evidence="3">
    <location>
        <begin position="531"/>
        <end position="564"/>
    </location>
</feature>
<dbReference type="Pfam" id="PF13424">
    <property type="entry name" value="TPR_12"/>
    <property type="match status" value="3"/>
</dbReference>
<dbReference type="SMART" id="SM00028">
    <property type="entry name" value="TPR"/>
    <property type="match status" value="11"/>
</dbReference>
<dbReference type="PANTHER" id="PTHR45641:SF19">
    <property type="entry name" value="NEPHROCYSTIN-3"/>
    <property type="match status" value="1"/>
</dbReference>
<evidence type="ECO:0000256" key="4">
    <source>
        <dbReference type="SAM" id="MobiDB-lite"/>
    </source>
</evidence>
<feature type="repeat" description="TPR" evidence="3">
    <location>
        <begin position="663"/>
        <end position="696"/>
    </location>
</feature>
<sequence>MRNRSRRQATRGISPNPKRRSVGEGVASPRMNGDYQVLRQHVEKERTSVQSARVSLAASLDQLGEHHVRQREYNEAMDAFTEALREKRSVFWQLSPSDTPGGTSRIDSVFNFESETERNEEAENHDKAIDEMIGTLRNIGNVHSLRGEQDEAMRYFREVTSLRAQKSAPGDASSPRGDSASFLSGLNDDGSSMMAEINEDVKALDDLFRSITFRGNSDGGGLLDEGRALKPPIPMRRSMSSPTTRKRKSSSSGVGGIIENEPFKRSISSLDMPHNTVPIGGSESNEAMDMYRSLLETYEGENLNRHKEMMNSLTLRADLLTGSHPKGAAAGFSHPDMSKSSDLDLAVEIYREILSLQEERQKAAKKRKEKGNLKESEEQELASNVASTLICMGSVYYKLGNRMEELRTYLEAKDIYLQAFGETHPYVAGTRKNIGMVLAERGEYKDALAEFEAAMKIYRSVNNGDDLNRDVASAISCMGNVKNRLGELDAALTEYMEALRIYKAIHEQNTTSIKTEPSKSCHRDDSLRDVTSTLKVIGMVHAKTGDSEKAMTFFQEAMTLLRTSGEESNTLIGRETTASVLTRIASIHMKRGDFDLAMTHYREAYDLTVSNRGTTNHHEVASILHYIGGIYHKRSDFDEAMACYQEAIRIYHSTLGPENPTVAGTLVMVGSIHYKRRNLDNAMMFYREGLRLNRDAYGLHHPDVAPIMKSIGTILTKKGDLEEAYTIFRDVLSIKCTVHGTSHPEVASAYKSLGNVHYKLGNLADAEREYRHALSIYRRTKGENHPDTMSSKTTIEHLRYWMKEREQRQLEQRHAKNVTRQDSRGERSC</sequence>
<evidence type="ECO:0000313" key="5">
    <source>
        <dbReference type="EMBL" id="CAJ1963705.1"/>
    </source>
</evidence>
<evidence type="ECO:0000256" key="3">
    <source>
        <dbReference type="PROSITE-ProRule" id="PRU00339"/>
    </source>
</evidence>
<gene>
    <name evidence="5" type="ORF">CYCCA115_LOCUS20285</name>
</gene>
<dbReference type="Proteomes" id="UP001295423">
    <property type="component" value="Unassembled WGS sequence"/>
</dbReference>
<proteinExistence type="predicted"/>
<feature type="repeat" description="TPR" evidence="3">
    <location>
        <begin position="747"/>
        <end position="780"/>
    </location>
</feature>
<feature type="repeat" description="TPR" evidence="3">
    <location>
        <begin position="133"/>
        <end position="166"/>
    </location>
</feature>
<feature type="repeat" description="TPR" evidence="3">
    <location>
        <begin position="428"/>
        <end position="461"/>
    </location>
</feature>
<evidence type="ECO:0008006" key="7">
    <source>
        <dbReference type="Google" id="ProtNLM"/>
    </source>
</evidence>
<feature type="repeat" description="TPR" evidence="3">
    <location>
        <begin position="57"/>
        <end position="90"/>
    </location>
</feature>